<dbReference type="PANTHER" id="PTHR33219:SF14">
    <property type="entry name" value="PROTEIN COFACTOR ASSEMBLY OF COMPLEX C SUBUNIT B CCB3, CHLOROPLASTIC-RELATED"/>
    <property type="match status" value="1"/>
</dbReference>
<dbReference type="Pfam" id="PF02325">
    <property type="entry name" value="CCB3_YggT"/>
    <property type="match status" value="2"/>
</dbReference>
<dbReference type="PANTHER" id="PTHR33219">
    <property type="entry name" value="YLMG HOMOLOG PROTEIN 2, CHLOROPLASTIC"/>
    <property type="match status" value="1"/>
</dbReference>
<evidence type="ECO:0000256" key="1">
    <source>
        <dbReference type="ARBA" id="ARBA00010894"/>
    </source>
</evidence>
<dbReference type="RefSeq" id="WP_054256472.1">
    <property type="nucleotide sequence ID" value="NZ_CYIG01000019.1"/>
</dbReference>
<feature type="transmembrane region" description="Helical" evidence="2">
    <location>
        <begin position="160"/>
        <end position="184"/>
    </location>
</feature>
<dbReference type="Proteomes" id="UP000183656">
    <property type="component" value="Unassembled WGS sequence"/>
</dbReference>
<evidence type="ECO:0000313" key="3">
    <source>
        <dbReference type="EMBL" id="SFU79747.1"/>
    </source>
</evidence>
<dbReference type="STRING" id="343013.SAMN04489707_10227"/>
<gene>
    <name evidence="3" type="ORF">SAMN04489707_10227</name>
</gene>
<comment type="similarity">
    <text evidence="1">Belongs to the YggT family.</text>
</comment>
<feature type="transmembrane region" description="Helical" evidence="2">
    <location>
        <begin position="98"/>
        <end position="121"/>
    </location>
</feature>
<proteinExistence type="inferred from homology"/>
<dbReference type="GO" id="GO:0016020">
    <property type="term" value="C:membrane"/>
    <property type="evidence" value="ECO:0007669"/>
    <property type="project" value="InterPro"/>
</dbReference>
<keyword evidence="2" id="KW-0472">Membrane</keyword>
<dbReference type="OrthoDB" id="9806665at2"/>
<keyword evidence="4" id="KW-1185">Reference proteome</keyword>
<protein>
    <submittedName>
        <fullName evidence="3">YggT family protein</fullName>
    </submittedName>
</protein>
<evidence type="ECO:0000313" key="4">
    <source>
        <dbReference type="Proteomes" id="UP000183656"/>
    </source>
</evidence>
<dbReference type="AlphaFoldDB" id="A0A1I7J3N5"/>
<sequence>MLYQIVTLLLDVVAGLLTGACLLRLYMQLQRIPFANPVGQLVFALTDWLVMPLRRVIPPAGRWDLSSLVAALLLQAAQYLLLWLFFGGVVPLAALPVLALFGLARIVLSGLTGLLIVYALLSWVQTRSPIAGVIERLSEPLLRPLRRVVPLVGGLDLAPLVALVLLQVAMIVLGHLQAGALVGLSGLG</sequence>
<feature type="transmembrane region" description="Helical" evidence="2">
    <location>
        <begin position="6"/>
        <end position="27"/>
    </location>
</feature>
<accession>A0A1I7J3N5</accession>
<reference evidence="3 4" key="1">
    <citation type="submission" date="2016-10" db="EMBL/GenBank/DDBJ databases">
        <authorList>
            <person name="de Groot N.N."/>
        </authorList>
    </citation>
    <scope>NUCLEOTIDE SEQUENCE [LARGE SCALE GENOMIC DNA]</scope>
    <source>
        <strain evidence="3 4">R-24608</strain>
    </source>
</reference>
<name>A0A1I7J3N5_9BURK</name>
<organism evidence="3 4">
    <name type="scientific">Paenacidovorax caeni</name>
    <dbReference type="NCBI Taxonomy" id="343013"/>
    <lineage>
        <taxon>Bacteria</taxon>
        <taxon>Pseudomonadati</taxon>
        <taxon>Pseudomonadota</taxon>
        <taxon>Betaproteobacteria</taxon>
        <taxon>Burkholderiales</taxon>
        <taxon>Comamonadaceae</taxon>
        <taxon>Paenacidovorax</taxon>
    </lineage>
</organism>
<dbReference type="InterPro" id="IPR003425">
    <property type="entry name" value="CCB3/YggT"/>
</dbReference>
<keyword evidence="2" id="KW-0812">Transmembrane</keyword>
<dbReference type="EMBL" id="FPBX01000022">
    <property type="protein sequence ID" value="SFU79747.1"/>
    <property type="molecule type" value="Genomic_DNA"/>
</dbReference>
<feature type="transmembrane region" description="Helical" evidence="2">
    <location>
        <begin position="65"/>
        <end position="86"/>
    </location>
</feature>
<keyword evidence="2" id="KW-1133">Transmembrane helix</keyword>
<evidence type="ECO:0000256" key="2">
    <source>
        <dbReference type="SAM" id="Phobius"/>
    </source>
</evidence>